<accession>A0AA88XFD5</accession>
<comment type="caution">
    <text evidence="1">The sequence shown here is derived from an EMBL/GenBank/DDBJ whole genome shotgun (WGS) entry which is preliminary data.</text>
</comment>
<evidence type="ECO:0000313" key="1">
    <source>
        <dbReference type="EMBL" id="KAK3084448.1"/>
    </source>
</evidence>
<keyword evidence="2" id="KW-1185">Reference proteome</keyword>
<protein>
    <submittedName>
        <fullName evidence="1">Uncharacterized protein</fullName>
    </submittedName>
</protein>
<organism evidence="1 2">
    <name type="scientific">Pinctada imbricata</name>
    <name type="common">Atlantic pearl-oyster</name>
    <name type="synonym">Pinctada martensii</name>
    <dbReference type="NCBI Taxonomy" id="66713"/>
    <lineage>
        <taxon>Eukaryota</taxon>
        <taxon>Metazoa</taxon>
        <taxon>Spiralia</taxon>
        <taxon>Lophotrochozoa</taxon>
        <taxon>Mollusca</taxon>
        <taxon>Bivalvia</taxon>
        <taxon>Autobranchia</taxon>
        <taxon>Pteriomorphia</taxon>
        <taxon>Pterioida</taxon>
        <taxon>Pterioidea</taxon>
        <taxon>Pteriidae</taxon>
        <taxon>Pinctada</taxon>
    </lineage>
</organism>
<reference evidence="1" key="1">
    <citation type="submission" date="2019-08" db="EMBL/GenBank/DDBJ databases">
        <title>The improved chromosome-level genome for the pearl oyster Pinctada fucata martensii using PacBio sequencing and Hi-C.</title>
        <authorList>
            <person name="Zheng Z."/>
        </authorList>
    </citation>
    <scope>NUCLEOTIDE SEQUENCE</scope>
    <source>
        <strain evidence="1">ZZ-2019</strain>
        <tissue evidence="1">Adductor muscle</tissue>
    </source>
</reference>
<gene>
    <name evidence="1" type="ORF">FSP39_013722</name>
</gene>
<sequence length="158" mass="18385">MALRCKTKDIPYVHPLLISGLGILLSSDDFEYTFLCCGRIDKWTYRVGNVGEVYLQVWRNNGDTWSLVGQNYNNGKYKLYTDVYFCHMKFTDRNEAKQIETKRNKTKRNETDRNKTKIFKNLKKLMKMQGTSTDVNICIYFCVQPLVLVAGGFLKGQI</sequence>
<name>A0AA88XFD5_PINIB</name>
<dbReference type="AlphaFoldDB" id="A0AA88XFD5"/>
<dbReference type="Proteomes" id="UP001186944">
    <property type="component" value="Unassembled WGS sequence"/>
</dbReference>
<evidence type="ECO:0000313" key="2">
    <source>
        <dbReference type="Proteomes" id="UP001186944"/>
    </source>
</evidence>
<dbReference type="EMBL" id="VSWD01000013">
    <property type="protein sequence ID" value="KAK3084448.1"/>
    <property type="molecule type" value="Genomic_DNA"/>
</dbReference>
<proteinExistence type="predicted"/>